<protein>
    <recommendedName>
        <fullName evidence="1">Ice-binding protein C-terminal domain-containing protein</fullName>
    </recommendedName>
</protein>
<feature type="domain" description="Ice-binding protein C-terminal" evidence="1">
    <location>
        <begin position="356"/>
        <end position="377"/>
    </location>
</feature>
<name>A0A0F9K5L0_9ZZZZ</name>
<dbReference type="InterPro" id="IPR013424">
    <property type="entry name" value="Ice-binding_C"/>
</dbReference>
<accession>A0A0F9K5L0</accession>
<evidence type="ECO:0000259" key="1">
    <source>
        <dbReference type="Pfam" id="PF07589"/>
    </source>
</evidence>
<dbReference type="Pfam" id="PF07589">
    <property type="entry name" value="PEP-CTERM"/>
    <property type="match status" value="1"/>
</dbReference>
<comment type="caution">
    <text evidence="2">The sequence shown here is derived from an EMBL/GenBank/DDBJ whole genome shotgun (WGS) entry which is preliminary data.</text>
</comment>
<gene>
    <name evidence="2" type="ORF">LCGC14_1676220</name>
</gene>
<evidence type="ECO:0000313" key="2">
    <source>
        <dbReference type="EMBL" id="KKM17393.1"/>
    </source>
</evidence>
<dbReference type="NCBIfam" id="TIGR02595">
    <property type="entry name" value="PEP_CTERM"/>
    <property type="match status" value="1"/>
</dbReference>
<dbReference type="AlphaFoldDB" id="A0A0F9K5L0"/>
<reference evidence="2" key="1">
    <citation type="journal article" date="2015" name="Nature">
        <title>Complex archaea that bridge the gap between prokaryotes and eukaryotes.</title>
        <authorList>
            <person name="Spang A."/>
            <person name="Saw J.H."/>
            <person name="Jorgensen S.L."/>
            <person name="Zaremba-Niedzwiedzka K."/>
            <person name="Martijn J."/>
            <person name="Lind A.E."/>
            <person name="van Eijk R."/>
            <person name="Schleper C."/>
            <person name="Guy L."/>
            <person name="Ettema T.J."/>
        </authorList>
    </citation>
    <scope>NUCLEOTIDE SEQUENCE</scope>
</reference>
<proteinExistence type="predicted"/>
<organism evidence="2">
    <name type="scientific">marine sediment metagenome</name>
    <dbReference type="NCBI Taxonomy" id="412755"/>
    <lineage>
        <taxon>unclassified sequences</taxon>
        <taxon>metagenomes</taxon>
        <taxon>ecological metagenomes</taxon>
    </lineage>
</organism>
<dbReference type="EMBL" id="LAZR01014461">
    <property type="protein sequence ID" value="KKM17393.1"/>
    <property type="molecule type" value="Genomic_DNA"/>
</dbReference>
<sequence length="394" mass="42599">MTRPKKMGLTMHAARAAAMLLVLAVGPVGVQGQSGDWRIESVDVNVDQRGVAMAMDDAGTVYVAYNRSWEGLKVARRTAGGWTREIVAEGVFLTAVSMDVAPSGQPGIALMDAGTPRSGLWYYSLGPAGWQGESAGGRGGGSSLAIDSLGRPHIAHEQSWAGSGVSNIHTWWDGSDWQYDWLNGGPPAWDAGIALDSLDYPRTVFQDWDGLMHIAWDGSAWESTIIGRSDEGAVSMKVAVDAADRSHVAFVTYPSRDLKYAIQTGTGWQVETIQRRICSGPTTISLDLAPDGTPHIAYQDAFERLVKHAVRTDGQWDIDVVDAGRSTYMVDMDVDGKGVPHIVYYNRSMGELRYATVPEPATLAMILAGAGFAIRRKGMRNTGRPGGRRKMDRA</sequence>
<dbReference type="Gene3D" id="2.120.10.70">
    <property type="entry name" value="Fucose-specific lectin"/>
    <property type="match status" value="1"/>
</dbReference>